<dbReference type="RefSeq" id="WP_015025919.1">
    <property type="nucleotide sequence ID" value="NC_018721.1"/>
</dbReference>
<dbReference type="SUPFAM" id="SSF51206">
    <property type="entry name" value="cAMP-binding domain-like"/>
    <property type="match status" value="1"/>
</dbReference>
<accession>K4IJ51</accession>
<dbReference type="HOGENOM" id="CLU_075053_9_3_10"/>
<organism evidence="2 3">
    <name type="scientific">Psychroflexus torquis (strain ATCC 700755 / CIP 106069 / ACAM 623)</name>
    <dbReference type="NCBI Taxonomy" id="313595"/>
    <lineage>
        <taxon>Bacteria</taxon>
        <taxon>Pseudomonadati</taxon>
        <taxon>Bacteroidota</taxon>
        <taxon>Flavobacteriia</taxon>
        <taxon>Flavobacteriales</taxon>
        <taxon>Flavobacteriaceae</taxon>
        <taxon>Psychroflexus</taxon>
    </lineage>
</organism>
<evidence type="ECO:0000313" key="2">
    <source>
        <dbReference type="EMBL" id="AFU70384.1"/>
    </source>
</evidence>
<dbReference type="KEGG" id="ptq:P700755_003809"/>
<evidence type="ECO:0000313" key="3">
    <source>
        <dbReference type="Proteomes" id="UP000008514"/>
    </source>
</evidence>
<name>K4IJ51_PSYTT</name>
<dbReference type="Pfam" id="PF00027">
    <property type="entry name" value="cNMP_binding"/>
    <property type="match status" value="1"/>
</dbReference>
<feature type="domain" description="Cyclic nucleotide-binding" evidence="1">
    <location>
        <begin position="33"/>
        <end position="116"/>
    </location>
</feature>
<dbReference type="eggNOG" id="COG0664">
    <property type="taxonomic scope" value="Bacteria"/>
</dbReference>
<dbReference type="InterPro" id="IPR014710">
    <property type="entry name" value="RmlC-like_jellyroll"/>
</dbReference>
<dbReference type="EMBL" id="CP003879">
    <property type="protein sequence ID" value="AFU70384.1"/>
    <property type="molecule type" value="Genomic_DNA"/>
</dbReference>
<dbReference type="STRING" id="313595.P700755_003809"/>
<dbReference type="OrthoDB" id="758145at2"/>
<sequence length="189" mass="22294">MQDVLNQKLEALKLKNSQAYQDFNEAFKQGFASKGEILEPSNSTCKYLYILQSGITKQFRDKEDGTEHIIWFNFAGDLVTAFRSFVERTPTNEGIKVIADCTYLKVPRDKCYQLVEMYHEVETFVREMLEIYLIQSEERVFFLQALTAKEKYSYLQKNMPYFIQDLPQKELAKFLGITRETLSRIRKYS</sequence>
<reference evidence="2" key="1">
    <citation type="submission" date="2006-03" db="EMBL/GenBank/DDBJ databases">
        <authorList>
            <person name="Bowman J."/>
            <person name="Ferriera S."/>
            <person name="Johnson J."/>
            <person name="Kravitz S."/>
            <person name="Halpern A."/>
            <person name="Remington K."/>
            <person name="Beeson K."/>
            <person name="Tran B."/>
            <person name="Rogers Y.-H."/>
            <person name="Friedman R."/>
            <person name="Venter J.C."/>
        </authorList>
    </citation>
    <scope>NUCLEOTIDE SEQUENCE [LARGE SCALE GENOMIC DNA]</scope>
    <source>
        <strain evidence="2">ATCC 700755</strain>
    </source>
</reference>
<reference evidence="2" key="2">
    <citation type="submission" date="2012-09" db="EMBL/GenBank/DDBJ databases">
        <title>The complete sequence of Psychroflexus torquis an extreme psychrophile from sea-ice that is stimulated by light.</title>
        <authorList>
            <person name="Feng S."/>
            <person name="Powell S.M."/>
            <person name="Bowman J.P."/>
        </authorList>
    </citation>
    <scope>NUCLEOTIDE SEQUENCE [LARGE SCALE GENOMIC DNA]</scope>
    <source>
        <strain evidence="2">ATCC 700755</strain>
    </source>
</reference>
<dbReference type="Proteomes" id="UP000008514">
    <property type="component" value="Chromosome"/>
</dbReference>
<dbReference type="Gene3D" id="2.60.120.10">
    <property type="entry name" value="Jelly Rolls"/>
    <property type="match status" value="1"/>
</dbReference>
<evidence type="ECO:0000259" key="1">
    <source>
        <dbReference type="Pfam" id="PF00027"/>
    </source>
</evidence>
<proteinExistence type="predicted"/>
<protein>
    <submittedName>
        <fullName evidence="2">Transcriptional regulator, Crp/Fnr family</fullName>
    </submittedName>
</protein>
<keyword evidence="3" id="KW-1185">Reference proteome</keyword>
<dbReference type="InterPro" id="IPR000595">
    <property type="entry name" value="cNMP-bd_dom"/>
</dbReference>
<dbReference type="InterPro" id="IPR018490">
    <property type="entry name" value="cNMP-bd_dom_sf"/>
</dbReference>
<gene>
    <name evidence="2" type="ordered locus">P700755_003809</name>
</gene>
<dbReference type="AlphaFoldDB" id="K4IJ51"/>